<dbReference type="PANTHER" id="PTHR13789:SF309">
    <property type="entry name" value="PUTATIVE (AFU_ORTHOLOGUE AFUA_6G14510)-RELATED"/>
    <property type="match status" value="1"/>
</dbReference>
<dbReference type="OrthoDB" id="4230779at2"/>
<dbReference type="SUPFAM" id="SSF51905">
    <property type="entry name" value="FAD/NAD(P)-binding domain"/>
    <property type="match status" value="1"/>
</dbReference>
<proteinExistence type="predicted"/>
<dbReference type="EMBL" id="FORH01000001">
    <property type="protein sequence ID" value="SFI84750.1"/>
    <property type="molecule type" value="Genomic_DNA"/>
</dbReference>
<dbReference type="GO" id="GO:0071949">
    <property type="term" value="F:FAD binding"/>
    <property type="evidence" value="ECO:0007669"/>
    <property type="project" value="InterPro"/>
</dbReference>
<dbReference type="InterPro" id="IPR036188">
    <property type="entry name" value="FAD/NAD-bd_sf"/>
</dbReference>
<sequence>MLIGQDIAVLGAGVAGLAVSRALALRGAKVTVYEQAPEITEVGAGLQITPNGARVLKALGLDAVSKSVRSEGVRLMDGYMGREVLHLDFTVARPDDDFLLMHRADLIALLEDGAREAGVEIRLSHTVAEIHGDPDGVSLTFADGAGGRAEARHAVVIGADGLHSKLRPMLNGPAKPFFTGQTAWRATVPALGNEDPVAMVHMAAGRHVVSYPLRKGSLINIVAVEECEDWVEEGWHHTGDPAEMMRNFANFGPGVKALLSRVEEVSRWGLFRHPVALRWHSDRTALLGDAAHPTLPFLAQGANMALEDAWVLADCLGTLPLEQALPAYQAKRRSRVVRVIDAANANARNYHMSGAKRFLGHAALRLAGQIAPKQAVERFSWLYDHDVTKG</sequence>
<accession>A0A1I3LJP7</accession>
<dbReference type="GO" id="GO:0004497">
    <property type="term" value="F:monooxygenase activity"/>
    <property type="evidence" value="ECO:0007669"/>
    <property type="project" value="UniProtKB-KW"/>
</dbReference>
<dbReference type="PRINTS" id="PR00420">
    <property type="entry name" value="RNGMNOXGNASE"/>
</dbReference>
<dbReference type="STRING" id="588602.SAMN04487991_1051"/>
<keyword evidence="2" id="KW-0503">Monooxygenase</keyword>
<reference evidence="5" key="1">
    <citation type="submission" date="2016-10" db="EMBL/GenBank/DDBJ databases">
        <authorList>
            <person name="Varghese N."/>
            <person name="Submissions S."/>
        </authorList>
    </citation>
    <scope>NUCLEOTIDE SEQUENCE [LARGE SCALE GENOMIC DNA]</scope>
    <source>
        <strain evidence="5">DSM 26471</strain>
    </source>
</reference>
<evidence type="ECO:0000313" key="4">
    <source>
        <dbReference type="EMBL" id="SFI84750.1"/>
    </source>
</evidence>
<keyword evidence="1" id="KW-0560">Oxidoreductase</keyword>
<protein>
    <submittedName>
        <fullName evidence="4">Salicylate hydroxylase</fullName>
    </submittedName>
</protein>
<evidence type="ECO:0000313" key="5">
    <source>
        <dbReference type="Proteomes" id="UP000199630"/>
    </source>
</evidence>
<evidence type="ECO:0000259" key="3">
    <source>
        <dbReference type="Pfam" id="PF01494"/>
    </source>
</evidence>
<evidence type="ECO:0000256" key="1">
    <source>
        <dbReference type="ARBA" id="ARBA00023002"/>
    </source>
</evidence>
<dbReference type="Pfam" id="PF01494">
    <property type="entry name" value="FAD_binding_3"/>
    <property type="match status" value="1"/>
</dbReference>
<dbReference type="Proteomes" id="UP000199630">
    <property type="component" value="Unassembled WGS sequence"/>
</dbReference>
<dbReference type="RefSeq" id="WP_090058495.1">
    <property type="nucleotide sequence ID" value="NZ_FORH01000001.1"/>
</dbReference>
<evidence type="ECO:0000256" key="2">
    <source>
        <dbReference type="ARBA" id="ARBA00023033"/>
    </source>
</evidence>
<feature type="domain" description="FAD-binding" evidence="3">
    <location>
        <begin position="6"/>
        <end position="342"/>
    </location>
</feature>
<gene>
    <name evidence="4" type="ORF">SAMN04487991_1051</name>
</gene>
<name>A0A1I3LJP7_9RHOB</name>
<dbReference type="InterPro" id="IPR050493">
    <property type="entry name" value="FAD-dep_Monooxygenase_BioMet"/>
</dbReference>
<dbReference type="PANTHER" id="PTHR13789">
    <property type="entry name" value="MONOOXYGENASE"/>
    <property type="match status" value="1"/>
</dbReference>
<dbReference type="AlphaFoldDB" id="A0A1I3LJP7"/>
<keyword evidence="5" id="KW-1185">Reference proteome</keyword>
<dbReference type="InterPro" id="IPR002938">
    <property type="entry name" value="FAD-bd"/>
</dbReference>
<dbReference type="SUPFAM" id="SSF54373">
    <property type="entry name" value="FAD-linked reductases, C-terminal domain"/>
    <property type="match status" value="1"/>
</dbReference>
<organism evidence="4 5">
    <name type="scientific">Celeribacter neptunius</name>
    <dbReference type="NCBI Taxonomy" id="588602"/>
    <lineage>
        <taxon>Bacteria</taxon>
        <taxon>Pseudomonadati</taxon>
        <taxon>Pseudomonadota</taxon>
        <taxon>Alphaproteobacteria</taxon>
        <taxon>Rhodobacterales</taxon>
        <taxon>Roseobacteraceae</taxon>
        <taxon>Celeribacter</taxon>
    </lineage>
</organism>
<dbReference type="Gene3D" id="3.50.50.60">
    <property type="entry name" value="FAD/NAD(P)-binding domain"/>
    <property type="match status" value="1"/>
</dbReference>